<dbReference type="EMBL" id="CAEQ01000755">
    <property type="protein sequence ID" value="CCD12521.1"/>
    <property type="molecule type" value="Genomic_DNA"/>
</dbReference>
<accession>F9W5R8</accession>
<reference evidence="1 2" key="2">
    <citation type="journal article" date="2012" name="Proc. Natl. Acad. Sci. U.S.A.">
        <title>Antigenic diversity is generated by distinct evolutionary mechanisms in African trypanosome species.</title>
        <authorList>
            <person name="Jackson A.P."/>
            <person name="Berry A."/>
            <person name="Aslett M."/>
            <person name="Allison H.C."/>
            <person name="Burton P."/>
            <person name="Vavrova-Anderson J."/>
            <person name="Brown R."/>
            <person name="Browne H."/>
            <person name="Corton N."/>
            <person name="Hauser H."/>
            <person name="Gamble J."/>
            <person name="Gilderthorp R."/>
            <person name="Marcello L."/>
            <person name="McQuillan J."/>
            <person name="Otto T.D."/>
            <person name="Quail M.A."/>
            <person name="Sanders M.J."/>
            <person name="van Tonder A."/>
            <person name="Ginger M.L."/>
            <person name="Field M.C."/>
            <person name="Barry J.D."/>
            <person name="Hertz-Fowler C."/>
            <person name="Berriman M."/>
        </authorList>
    </citation>
    <scope>NUCLEOTIDE SEQUENCE [LARGE SCALE GENOMIC DNA]</scope>
    <source>
        <strain evidence="1 2">IL3000</strain>
    </source>
</reference>
<keyword evidence="2" id="KW-1185">Reference proteome</keyword>
<comment type="caution">
    <text evidence="1">The sequence shown here is derived from an EMBL/GenBank/DDBJ whole genome shotgun (WGS) entry which is preliminary data.</text>
</comment>
<protein>
    <submittedName>
        <fullName evidence="1">WGS project CAEQ00000000 data, annotated contig 1363</fullName>
    </submittedName>
</protein>
<dbReference type="VEuPathDB" id="TriTrypDB:TcIL3000_0_33930"/>
<organism evidence="1 2">
    <name type="scientific">Trypanosoma congolense (strain IL3000)</name>
    <dbReference type="NCBI Taxonomy" id="1068625"/>
    <lineage>
        <taxon>Eukaryota</taxon>
        <taxon>Discoba</taxon>
        <taxon>Euglenozoa</taxon>
        <taxon>Kinetoplastea</taxon>
        <taxon>Metakinetoplastina</taxon>
        <taxon>Trypanosomatida</taxon>
        <taxon>Trypanosomatidae</taxon>
        <taxon>Trypanosoma</taxon>
        <taxon>Nannomonas</taxon>
    </lineage>
</organism>
<gene>
    <name evidence="1" type="ORF">TCIL3000_0_33930</name>
</gene>
<dbReference type="Proteomes" id="UP000000702">
    <property type="component" value="Unassembled WGS sequence"/>
</dbReference>
<evidence type="ECO:0000313" key="1">
    <source>
        <dbReference type="EMBL" id="CCD12521.1"/>
    </source>
</evidence>
<dbReference type="AlphaFoldDB" id="F9W5R8"/>
<proteinExistence type="predicted"/>
<feature type="non-terminal residue" evidence="1">
    <location>
        <position position="148"/>
    </location>
</feature>
<evidence type="ECO:0000313" key="2">
    <source>
        <dbReference type="Proteomes" id="UP000000702"/>
    </source>
</evidence>
<sequence length="148" mass="16030">MRSPLWLLWGCAGPRCVREAHWQRSGCVAMWTVLRRMCSTKPLLALERVEVAHSNAYARRGVTVGFTSCATTHAGGSRGSSLSSSSADANSGEALANYVNFVADDTSGPPATKKNVAHPMRVYPLHPAVENLLFYRSSQKLRSPLAGK</sequence>
<name>F9W5R8_TRYCI</name>
<reference evidence="2" key="1">
    <citation type="submission" date="2011-07" db="EMBL/GenBank/DDBJ databases">
        <title>Divergent evolution of antigenic variation in African trypanosomes.</title>
        <authorList>
            <person name="Jackson A.P."/>
            <person name="Berry A."/>
            <person name="Allison H.C."/>
            <person name="Burton P."/>
            <person name="Anderson J."/>
            <person name="Aslett M."/>
            <person name="Brown R."/>
            <person name="Corton N."/>
            <person name="Harris D."/>
            <person name="Hauser H."/>
            <person name="Gamble J."/>
            <person name="Gilderthorp R."/>
            <person name="McQuillan J."/>
            <person name="Quail M.A."/>
            <person name="Sanders M."/>
            <person name="Van Tonder A."/>
            <person name="Ginger M.L."/>
            <person name="Donelson J.E."/>
            <person name="Field M.C."/>
            <person name="Barry J.D."/>
            <person name="Berriman M."/>
            <person name="Hertz-Fowler C."/>
        </authorList>
    </citation>
    <scope>NUCLEOTIDE SEQUENCE [LARGE SCALE GENOMIC DNA]</scope>
    <source>
        <strain evidence="2">IL3000</strain>
    </source>
</reference>